<dbReference type="Pfam" id="PF00596">
    <property type="entry name" value="Aldolase_II"/>
    <property type="match status" value="1"/>
</dbReference>
<dbReference type="Proteomes" id="UP000322225">
    <property type="component" value="Chromosome 3"/>
</dbReference>
<accession>A0A5M6BVS8</accession>
<dbReference type="OrthoDB" id="3238794at2759"/>
<dbReference type="InterPro" id="IPR051017">
    <property type="entry name" value="Aldolase-II_Adducin_sf"/>
</dbReference>
<dbReference type="GO" id="GO:0051015">
    <property type="term" value="F:actin filament binding"/>
    <property type="evidence" value="ECO:0007669"/>
    <property type="project" value="TreeGrafter"/>
</dbReference>
<dbReference type="SUPFAM" id="SSF53639">
    <property type="entry name" value="AraD/HMP-PK domain-like"/>
    <property type="match status" value="1"/>
</dbReference>
<name>A0A5M6BVS8_9TREE</name>
<dbReference type="RefSeq" id="XP_031858017.1">
    <property type="nucleotide sequence ID" value="XM_032007671.1"/>
</dbReference>
<dbReference type="GO" id="GO:0005856">
    <property type="term" value="C:cytoskeleton"/>
    <property type="evidence" value="ECO:0007669"/>
    <property type="project" value="TreeGrafter"/>
</dbReference>
<dbReference type="NCBIfam" id="NF004855">
    <property type="entry name" value="PRK06208.1"/>
    <property type="match status" value="1"/>
</dbReference>
<dbReference type="SMART" id="SM01007">
    <property type="entry name" value="Aldolase_II"/>
    <property type="match status" value="1"/>
</dbReference>
<dbReference type="PANTHER" id="PTHR10672">
    <property type="entry name" value="ADDUCIN"/>
    <property type="match status" value="1"/>
</dbReference>
<keyword evidence="2" id="KW-1185">Reference proteome</keyword>
<proteinExistence type="predicted"/>
<dbReference type="Gene3D" id="3.40.225.10">
    <property type="entry name" value="Class II aldolase/adducin N-terminal domain"/>
    <property type="match status" value="1"/>
</dbReference>
<dbReference type="InterPro" id="IPR036409">
    <property type="entry name" value="Aldolase_II/adducin_N_sf"/>
</dbReference>
<evidence type="ECO:0000313" key="1">
    <source>
        <dbReference type="EMBL" id="WWD17572.1"/>
    </source>
</evidence>
<reference evidence="1" key="1">
    <citation type="submission" date="2017-08" db="EMBL/GenBank/DDBJ databases">
        <authorList>
            <person name="Cuomo C."/>
            <person name="Billmyre B."/>
            <person name="Heitman J."/>
        </authorList>
    </citation>
    <scope>NUCLEOTIDE SEQUENCE</scope>
    <source>
        <strain evidence="1">CBS 12478</strain>
    </source>
</reference>
<sequence>MVTATSTIATPSDIPTKNETLSFDFGPPAPTFEDKYEEREYIKERLALAYRVIAREGLCEGASGHLTSRDPVDRDCFWVNPYGLHFSRMTASHLLLIDHAGRIVSGGLPHLQRYNAAAFVIHSAIHAARPDVDSVVHAHSPSGKAFSTLGRNLPFYTQDSAVFYDDVALYANHGGVVLSGKESGEIVGALGGMKALIMQNHGLLTVGGCIESAVAWFMLLENECKCVLTAEAAAAMTGSKPISLTSEVAKFSWKETGSEEAGRFEALPFFDLVEEECNGAHRR</sequence>
<dbReference type="PANTHER" id="PTHR10672:SF39">
    <property type="entry name" value="CLASS II ALDOLASE_ADDUCIN N-TERMINAL DOMAIN-CONTAINING PROTEIN"/>
    <property type="match status" value="1"/>
</dbReference>
<dbReference type="GeneID" id="43591842"/>
<reference evidence="1" key="2">
    <citation type="submission" date="2024-01" db="EMBL/GenBank/DDBJ databases">
        <title>Comparative genomics of Cryptococcus and Kwoniella reveals pathogenesis evolution and contrasting modes of karyotype evolution via chromosome fusion or intercentromeric recombination.</title>
        <authorList>
            <person name="Coelho M.A."/>
            <person name="David-Palma M."/>
            <person name="Shea T."/>
            <person name="Bowers K."/>
            <person name="McGinley-Smith S."/>
            <person name="Mohammad A.W."/>
            <person name="Gnirke A."/>
            <person name="Yurkov A.M."/>
            <person name="Nowrousian M."/>
            <person name="Sun S."/>
            <person name="Cuomo C.A."/>
            <person name="Heitman J."/>
        </authorList>
    </citation>
    <scope>NUCLEOTIDE SEQUENCE</scope>
    <source>
        <strain evidence="1">CBS 12478</strain>
    </source>
</reference>
<organism evidence="1 2">
    <name type="scientific">Kwoniella shandongensis</name>
    <dbReference type="NCBI Taxonomy" id="1734106"/>
    <lineage>
        <taxon>Eukaryota</taxon>
        <taxon>Fungi</taxon>
        <taxon>Dikarya</taxon>
        <taxon>Basidiomycota</taxon>
        <taxon>Agaricomycotina</taxon>
        <taxon>Tremellomycetes</taxon>
        <taxon>Tremellales</taxon>
        <taxon>Cryptococcaceae</taxon>
        <taxon>Kwoniella</taxon>
    </lineage>
</organism>
<dbReference type="EMBL" id="CP144053">
    <property type="protein sequence ID" value="WWD17572.1"/>
    <property type="molecule type" value="Genomic_DNA"/>
</dbReference>
<evidence type="ECO:0000313" key="2">
    <source>
        <dbReference type="Proteomes" id="UP000322225"/>
    </source>
</evidence>
<dbReference type="InterPro" id="IPR001303">
    <property type="entry name" value="Aldolase_II/adducin_N"/>
</dbReference>
<dbReference type="FunFam" id="3.40.225.10:FF:000009">
    <property type="entry name" value="Class II aldolase/adducin N-terminal"/>
    <property type="match status" value="1"/>
</dbReference>
<protein>
    <submittedName>
        <fullName evidence="1">Uncharacterized protein</fullName>
    </submittedName>
</protein>
<dbReference type="KEGG" id="ksn:43591842"/>
<gene>
    <name evidence="1" type="ORF">CI109_102013</name>
</gene>
<dbReference type="AlphaFoldDB" id="A0A5M6BVS8"/>